<dbReference type="RefSeq" id="WP_157478945.1">
    <property type="nucleotide sequence ID" value="NZ_CP046566.1"/>
</dbReference>
<dbReference type="EMBL" id="CP046566">
    <property type="protein sequence ID" value="QGW28592.1"/>
    <property type="molecule type" value="Genomic_DNA"/>
</dbReference>
<dbReference type="GO" id="GO:0004519">
    <property type="term" value="F:endonuclease activity"/>
    <property type="evidence" value="ECO:0007669"/>
    <property type="project" value="UniProtKB-KW"/>
</dbReference>
<organism evidence="2 3">
    <name type="scientific">Phnomibacter ginsenosidimutans</name>
    <dbReference type="NCBI Taxonomy" id="2676868"/>
    <lineage>
        <taxon>Bacteria</taxon>
        <taxon>Pseudomonadati</taxon>
        <taxon>Bacteroidota</taxon>
        <taxon>Chitinophagia</taxon>
        <taxon>Chitinophagales</taxon>
        <taxon>Chitinophagaceae</taxon>
        <taxon>Phnomibacter</taxon>
    </lineage>
</organism>
<gene>
    <name evidence="2" type="ORF">GLV81_11215</name>
</gene>
<evidence type="ECO:0000313" key="2">
    <source>
        <dbReference type="EMBL" id="QGW28592.1"/>
    </source>
</evidence>
<dbReference type="KEGG" id="fls:GLV81_11215"/>
<sequence>MIQIDFPEPSFRLRETAELREIFDPLRKKWLVLTPEEWVRQNLLQWLVQVQQIPAALIALEKMIVVADRKRRFDIVVYNRQHEPWLLIECKAPDIALNDKVLQQALSYLSKVPAQLLMISNGQQHLCWQRQEGTLQLVEQLPSLP</sequence>
<evidence type="ECO:0000259" key="1">
    <source>
        <dbReference type="Pfam" id="PF13588"/>
    </source>
</evidence>
<dbReference type="Gene3D" id="3.90.1570.30">
    <property type="match status" value="1"/>
</dbReference>
<keyword evidence="2" id="KW-0540">Nuclease</keyword>
<evidence type="ECO:0000313" key="3">
    <source>
        <dbReference type="Proteomes" id="UP000426027"/>
    </source>
</evidence>
<dbReference type="Pfam" id="PF13588">
    <property type="entry name" value="HSDR_N_2"/>
    <property type="match status" value="1"/>
</dbReference>
<keyword evidence="2" id="KW-0255">Endonuclease</keyword>
<accession>A0A6I6GNV0</accession>
<proteinExistence type="predicted"/>
<keyword evidence="3" id="KW-1185">Reference proteome</keyword>
<feature type="domain" description="Type I restriction enzyme R protein N-terminal" evidence="1">
    <location>
        <begin position="35"/>
        <end position="145"/>
    </location>
</feature>
<dbReference type="Proteomes" id="UP000426027">
    <property type="component" value="Chromosome"/>
</dbReference>
<reference evidence="2 3" key="1">
    <citation type="submission" date="2019-11" db="EMBL/GenBank/DDBJ databases">
        <authorList>
            <person name="Im W.T."/>
        </authorList>
    </citation>
    <scope>NUCLEOTIDE SEQUENCE [LARGE SCALE GENOMIC DNA]</scope>
    <source>
        <strain evidence="2 3">SB-02</strain>
    </source>
</reference>
<dbReference type="AlphaFoldDB" id="A0A6I6GNV0"/>
<dbReference type="InterPro" id="IPR029464">
    <property type="entry name" value="HSDR_N"/>
</dbReference>
<name>A0A6I6GNV0_9BACT</name>
<keyword evidence="2" id="KW-0378">Hydrolase</keyword>
<protein>
    <submittedName>
        <fullName evidence="2">Restriction endonuclease subunit R</fullName>
    </submittedName>
</protein>